<dbReference type="GO" id="GO:0004519">
    <property type="term" value="F:endonuclease activity"/>
    <property type="evidence" value="ECO:0007669"/>
    <property type="project" value="UniProtKB-KW"/>
</dbReference>
<name>A0ABY7AJ72_9ALTE</name>
<dbReference type="Proteomes" id="UP001163726">
    <property type="component" value="Chromosome"/>
</dbReference>
<dbReference type="NCBIfam" id="NF033154">
    <property type="entry name" value="endonuc_SmrA"/>
    <property type="match status" value="1"/>
</dbReference>
<dbReference type="SUPFAM" id="SSF160443">
    <property type="entry name" value="SMR domain-like"/>
    <property type="match status" value="1"/>
</dbReference>
<dbReference type="InterPro" id="IPR036063">
    <property type="entry name" value="Smr_dom_sf"/>
</dbReference>
<dbReference type="PANTHER" id="PTHR35562">
    <property type="entry name" value="DNA ENDONUCLEASE SMRA-RELATED"/>
    <property type="match status" value="1"/>
</dbReference>
<feature type="domain" description="Smr" evidence="1">
    <location>
        <begin position="94"/>
        <end position="175"/>
    </location>
</feature>
<dbReference type="InterPro" id="IPR002625">
    <property type="entry name" value="Smr_dom"/>
</dbReference>
<organism evidence="2 3">
    <name type="scientific">Catenovulum adriaticum</name>
    <dbReference type="NCBI Taxonomy" id="2984846"/>
    <lineage>
        <taxon>Bacteria</taxon>
        <taxon>Pseudomonadati</taxon>
        <taxon>Pseudomonadota</taxon>
        <taxon>Gammaproteobacteria</taxon>
        <taxon>Alteromonadales</taxon>
        <taxon>Alteromonadaceae</taxon>
        <taxon>Catenovulum</taxon>
    </lineage>
</organism>
<accession>A0ABY7AJ72</accession>
<dbReference type="InterPro" id="IPR047688">
    <property type="entry name" value="Endonuc_SmrA"/>
</dbReference>
<protein>
    <submittedName>
        <fullName evidence="2">DNA endonuclease SmrA</fullName>
    </submittedName>
</protein>
<dbReference type="Gene3D" id="3.30.1370.110">
    <property type="match status" value="1"/>
</dbReference>
<dbReference type="SMART" id="SM00463">
    <property type="entry name" value="SMR"/>
    <property type="match status" value="1"/>
</dbReference>
<dbReference type="RefSeq" id="WP_268073472.1">
    <property type="nucleotide sequence ID" value="NZ_CP109965.1"/>
</dbReference>
<keyword evidence="2" id="KW-0540">Nuclease</keyword>
<keyword evidence="3" id="KW-1185">Reference proteome</keyword>
<evidence type="ECO:0000313" key="3">
    <source>
        <dbReference type="Proteomes" id="UP001163726"/>
    </source>
</evidence>
<keyword evidence="2" id="KW-0255">Endonuclease</keyword>
<sequence length="193" mass="22591">MKQSNDWISFSQTMNDVKPMTQDKVINKHNSLEQQKKLKRLNAIKAESQDDNTLTTEFVEPIDPYDYLSFKRDGVQEGVYRKLRLGKYPIDAQLNLHRLTLSEARIEVFQFIKDCYQHNVRTLLIIHGIGQHSKPYPALLKSHINHWLPTLNTVLAMHTAQKHHGGYGATYVLIRKSADKKRENRERHSKRFV</sequence>
<proteinExistence type="predicted"/>
<dbReference type="Pfam" id="PF01713">
    <property type="entry name" value="Smr"/>
    <property type="match status" value="1"/>
</dbReference>
<dbReference type="PANTHER" id="PTHR35562:SF2">
    <property type="entry name" value="DNA ENDONUCLEASE SMRA-RELATED"/>
    <property type="match status" value="1"/>
</dbReference>
<dbReference type="PROSITE" id="PS50828">
    <property type="entry name" value="SMR"/>
    <property type="match status" value="1"/>
</dbReference>
<reference evidence="2" key="1">
    <citation type="submission" date="2022-10" db="EMBL/GenBank/DDBJ databases">
        <title>Catenovulum adriacola sp. nov. isolated in the Harbour of Susak.</title>
        <authorList>
            <person name="Schoch T."/>
            <person name="Reich S.J."/>
            <person name="Stoeferle S."/>
            <person name="Flaiz M."/>
            <person name="Kazda M."/>
            <person name="Riedel C.U."/>
            <person name="Duerre P."/>
        </authorList>
    </citation>
    <scope>NUCLEOTIDE SEQUENCE</scope>
    <source>
        <strain evidence="2">TS8</strain>
    </source>
</reference>
<evidence type="ECO:0000313" key="2">
    <source>
        <dbReference type="EMBL" id="WAJ69278.1"/>
    </source>
</evidence>
<dbReference type="EMBL" id="CP109965">
    <property type="protein sequence ID" value="WAJ69278.1"/>
    <property type="molecule type" value="Genomic_DNA"/>
</dbReference>
<gene>
    <name evidence="2" type="primary">smrA</name>
    <name evidence="2" type="ORF">OLW01_08770</name>
</gene>
<keyword evidence="2" id="KW-0378">Hydrolase</keyword>
<evidence type="ECO:0000259" key="1">
    <source>
        <dbReference type="PROSITE" id="PS50828"/>
    </source>
</evidence>